<evidence type="ECO:0000256" key="3">
    <source>
        <dbReference type="ARBA" id="ARBA00023319"/>
    </source>
</evidence>
<dbReference type="GO" id="GO:0005886">
    <property type="term" value="C:plasma membrane"/>
    <property type="evidence" value="ECO:0007669"/>
    <property type="project" value="TreeGrafter"/>
</dbReference>
<keyword evidence="2" id="KW-1015">Disulfide bond</keyword>
<dbReference type="AlphaFoldDB" id="A0A3P7IWU3"/>
<evidence type="ECO:0000313" key="7">
    <source>
        <dbReference type="Proteomes" id="UP000270094"/>
    </source>
</evidence>
<name>A0A3P7IWU3_STRVU</name>
<keyword evidence="7" id="KW-1185">Reference proteome</keyword>
<dbReference type="InterPro" id="IPR013098">
    <property type="entry name" value="Ig_I-set"/>
</dbReference>
<evidence type="ECO:0000256" key="4">
    <source>
        <dbReference type="SAM" id="MobiDB-lite"/>
    </source>
</evidence>
<evidence type="ECO:0000256" key="2">
    <source>
        <dbReference type="ARBA" id="ARBA00023157"/>
    </source>
</evidence>
<dbReference type="Proteomes" id="UP000270094">
    <property type="component" value="Unassembled WGS sequence"/>
</dbReference>
<accession>A0A3P7IWU3</accession>
<dbReference type="PANTHER" id="PTHR45080:SF8">
    <property type="entry name" value="IG-LIKE DOMAIN-CONTAINING PROTEIN"/>
    <property type="match status" value="1"/>
</dbReference>
<organism evidence="6 7">
    <name type="scientific">Strongylus vulgaris</name>
    <name type="common">Blood worm</name>
    <dbReference type="NCBI Taxonomy" id="40348"/>
    <lineage>
        <taxon>Eukaryota</taxon>
        <taxon>Metazoa</taxon>
        <taxon>Ecdysozoa</taxon>
        <taxon>Nematoda</taxon>
        <taxon>Chromadorea</taxon>
        <taxon>Rhabditida</taxon>
        <taxon>Rhabditina</taxon>
        <taxon>Rhabditomorpha</taxon>
        <taxon>Strongyloidea</taxon>
        <taxon>Strongylidae</taxon>
        <taxon>Strongylus</taxon>
    </lineage>
</organism>
<dbReference type="InterPro" id="IPR013783">
    <property type="entry name" value="Ig-like_fold"/>
</dbReference>
<dbReference type="Pfam" id="PF07679">
    <property type="entry name" value="I-set"/>
    <property type="match status" value="2"/>
</dbReference>
<evidence type="ECO:0000259" key="5">
    <source>
        <dbReference type="Pfam" id="PF07679"/>
    </source>
</evidence>
<reference evidence="6 7" key="1">
    <citation type="submission" date="2018-11" db="EMBL/GenBank/DDBJ databases">
        <authorList>
            <consortium name="Pathogen Informatics"/>
        </authorList>
    </citation>
    <scope>NUCLEOTIDE SEQUENCE [LARGE SCALE GENOMIC DNA]</scope>
</reference>
<dbReference type="InterPro" id="IPR050958">
    <property type="entry name" value="Cell_Adh-Cytoskel_Orgn"/>
</dbReference>
<protein>
    <recommendedName>
        <fullName evidence="5">Immunoglobulin I-set domain-containing protein</fullName>
    </recommendedName>
</protein>
<feature type="domain" description="Immunoglobulin I-set" evidence="5">
    <location>
        <begin position="39"/>
        <end position="119"/>
    </location>
</feature>
<feature type="region of interest" description="Disordered" evidence="4">
    <location>
        <begin position="169"/>
        <end position="194"/>
    </location>
</feature>
<keyword evidence="1" id="KW-0732">Signal</keyword>
<sequence length="411" mass="45637">TNSVSEQSSSSAKLPERLPRPLYKTRSEGAARYLPHAPRFLTRLPSQMSINPNEKLILSVNVDAIPTAEFKWDVNGFEVKSSKKTTILSEHNRSTLVVQPPVKQGKYSVTAFNEQGRETLLTKVVHLYTETTERIETTETKTEKTIVPDIVQSAVTVTTATEAEWEVVDGADSPPSSSSVKTVKLREQPSTTAHEKVELSIPVTNVPVQMAPKEETKGIQVKEEKETRVTQQETVVTTKSIHIGKRSQENIPKRPILLSAPSQNVHVPSGEKLVLESRVDSIPPATFRWYVNNFEAKNSQYISIVQPAENVSVATFERPAPGLYKMVAANSLGDVTAYTRVTTEIVEEEVQERTTVTTSTKPTMFTLPKKVTITTRDDLPKPPRFTERLPVSLKIGSEQPIKFRAAVDAIP</sequence>
<feature type="non-terminal residue" evidence="6">
    <location>
        <position position="1"/>
    </location>
</feature>
<feature type="region of interest" description="Disordered" evidence="4">
    <location>
        <begin position="1"/>
        <end position="29"/>
    </location>
</feature>
<evidence type="ECO:0000313" key="6">
    <source>
        <dbReference type="EMBL" id="VDM70114.1"/>
    </source>
</evidence>
<dbReference type="SUPFAM" id="SSF48726">
    <property type="entry name" value="Immunoglobulin"/>
    <property type="match status" value="2"/>
</dbReference>
<dbReference type="GO" id="GO:0007156">
    <property type="term" value="P:homophilic cell adhesion via plasma membrane adhesion molecules"/>
    <property type="evidence" value="ECO:0007669"/>
    <property type="project" value="TreeGrafter"/>
</dbReference>
<proteinExistence type="predicted"/>
<evidence type="ECO:0000256" key="1">
    <source>
        <dbReference type="ARBA" id="ARBA00022729"/>
    </source>
</evidence>
<gene>
    <name evidence="6" type="ORF">SVUK_LOCUS5112</name>
</gene>
<keyword evidence="3" id="KW-0393">Immunoglobulin domain</keyword>
<feature type="compositionally biased region" description="Basic and acidic residues" evidence="4">
    <location>
        <begin position="14"/>
        <end position="29"/>
    </location>
</feature>
<dbReference type="OrthoDB" id="5969272at2759"/>
<dbReference type="Gene3D" id="2.60.40.10">
    <property type="entry name" value="Immunoglobulins"/>
    <property type="match status" value="2"/>
</dbReference>
<dbReference type="PANTHER" id="PTHR45080">
    <property type="entry name" value="CONTACTIN 5"/>
    <property type="match status" value="1"/>
</dbReference>
<feature type="compositionally biased region" description="Polar residues" evidence="4">
    <location>
        <begin position="1"/>
        <end position="12"/>
    </location>
</feature>
<feature type="non-terminal residue" evidence="6">
    <location>
        <position position="411"/>
    </location>
</feature>
<dbReference type="InterPro" id="IPR036179">
    <property type="entry name" value="Ig-like_dom_sf"/>
</dbReference>
<feature type="domain" description="Immunoglobulin I-set" evidence="5">
    <location>
        <begin position="261"/>
        <end position="341"/>
    </location>
</feature>
<dbReference type="EMBL" id="UYYB01014783">
    <property type="protein sequence ID" value="VDM70114.1"/>
    <property type="molecule type" value="Genomic_DNA"/>
</dbReference>